<feature type="transmembrane region" description="Helical" evidence="1">
    <location>
        <begin position="2809"/>
        <end position="2828"/>
    </location>
</feature>
<feature type="transmembrane region" description="Helical" evidence="1">
    <location>
        <begin position="2670"/>
        <end position="2691"/>
    </location>
</feature>
<dbReference type="InterPro" id="IPR006212">
    <property type="entry name" value="Furin_repeat"/>
</dbReference>
<dbReference type="Proteomes" id="UP000692954">
    <property type="component" value="Unassembled WGS sequence"/>
</dbReference>
<feature type="signal peptide" evidence="2">
    <location>
        <begin position="1"/>
        <end position="17"/>
    </location>
</feature>
<sequence length="2944" mass="343749">MIVILKLFLILIIELTAQDCLDNFQKLDDEVEYTDYYIDTTDYQPLESYSYSFWIKYTNLDPQYKINVPDEGYSWCGGYEFIIWSQTLDYDMFKISVLMLRFSREKSEFRFLYSDVGEDDPLEVIFQQDSQRLDNQWIYFRISYYPYDYKVVIQKDSDINILNVQTIYSGYIQSTLGYDNFIVIANTFFVVEMFPGYLTNQIYNEKQITQNDYFYPDYINCKLEEDSQEVTKIFVDGLQHFNSGLVIVDKLLMIGEKYIIQGWVKLNLDFVTITDPLSQLLMRITINSYYMDATYQGDRTFYYRYNIYKQNVQNSNIYVETSHYKIPYQCYQYNRIFGEIEDFEKWQYEEEQLFNLIQEWHFFIFEHGRGESLEESSCIYLYFTNRNEPIKHCFGSENQKHQYSNGYYYIYIGEDDYINKKLIGSISDLTIKYNYNDLQEIKINCHFSCSTCNGPTANNCLLCDQELNRIYDIINRSCVCLKNYMQVDKNKKCQSIQEIFPFSQESQISTIYEEQCEFGYFKIPKDNAFTCKKCPFEIINNIYCLDCYEYSNTWYSNTICTSDFIQQDRSQDQGYIMNQRSETEYEVFLLDVEDNLIYFEQYKYICNDSDIRQGIRNCVQLKQKNLKQDTFVECSSNYYYQDGDCIRCQSNCLKCTQNASCYSCIPKNYIKNGKCFNCPANCNQCYYDELLEVELCQFCDSSFALIRGTCQKCGNYCQTCIEDFDSESQLYFNRCIQCIDSSKYYISIRGKHCLENLIENCLYAFEYIETDDIKINTLDYKFQINSQLTPTVSCARCIDNFGVDQNNFCSSLQNLDFVNCIFSAYLITNQSHICILGAESRQTNQCAQTTLSCQTCLYQKSIDKNFCIDCLKGYYADRLTGLCFQCPKSLFCNTCTQQMKETQNYWQTNIMNFYETIINKDGLHSFQENAQSQSNQDYEVICTSCINQYILINNLCIKSCPEDCAQCILKDNQFICLKCIYESQGRMLTIYNNQCLKCPQNCKVCRNRSQIEITSLNPFFQNQNYIMYSRQCLIPSNHQLQYNKEYGIFLNCNINGPCENHMLFQINLYCDFDEYQNVLIQNQNNLQFLQGNAYIEDLLKNNFSLLSNDLLYQHANEAQISTLIIQINSKKSQNCFLDQQFIISQNFQQHIFTLKTVKIEIIGQSLLTIQLSQNLKFENFQNVLLQNIKFVIAPNVDQLVQIVIQSLIKQKVEFQNLTFTSSTNNLGCSIQILNAYQIKLQNIVIIDYKHRVSQGFLNIHSSDRSGFIQIIDFQLINADIQDSSFIQFQTSKNYLIEIQNIFIQSILYGSQFIVCISDFECGKIKITNFEFQNSLSQNSLLFQLDKFIEAEFTHLFVKEIEFQNSTLMQFIQIFTLSHLTLKDSKIFNSILIKNILQANLDKYIYTFQNIEIISNYYNKESKLIIINRFTAQESLLIIKGAKFISNHLDKYLINENLKQINQSLIILQCDKIILQNIIIWQSNGLPIISFINSQHIEINNLYITTSNETKQLIQNQQLDTSQLGLILQFFAAQFLDISEIVVQSVILSNYPLISYESITNSISQQNEQIKIKKLQFNNNIIIFDSTRNSVCLFEIISKQNITAIFEDAIFQNNILLHKNQGQKQRSATLLYFDCLDCKFQFYSNKYISNVVINASVSIIYVKSKELIIFKSLFSSNGRYNTDINKLLRTFQITIQDQMINQESANGIFNCQNLKIYNSLFEFSYGSLSSAFYFLSSQTGNLDVKRTIFQHNSNLYFGDKLKGGSIYIEGNNHLYYINLEDNIFKNISSQKGGALQIQNTLGISQIFLKNILIEDVNSLYGTIIFAILSNQFQSQSSIQIINVTINNSFSSYAKYQTFVQDSFSNKANDNIFLYRSMIYSEHGKLIVNNMNILQAHQETIIMDQFIKGLILQNLYVQNTNYSYYGLIFISPDINEKTEILIKKLSVSGSLKSEYINPSDYSIQGLINLQNLNEQHYLIIEDIQLQKIDCDNCYQGLFNIYGSITSSQQIIMRRINLRNNLCGLKGCINVFQFDQIQNNQSTNRLLQQIDQNASFPYSIQIQNYFCNGNQANNGVCLRIKDFSIILEFSQLINNKAIEQGGAIVFQGRKAIFTILNSIIANNVAKVGGGIYYIESFSKNYTELNSYISNNSATYFGDDTTELPNQIKINIQNHLYSNKQTHFQNKIIDQVLIQENTTINQSFIKLPSAQPLHLYEQFDWKNNNYKMINYTLRLIPFDQKNNRVKNLTNSKCSIQGRLFDFNKIQESEMKQFNTNFTNFYEVSYNTQIEDYNFDGLIIYFDPDLPDNIVLQFEFKCDSIKIPIINENSPKNTIIEQSEEYYLRLNIKTLNCQVGELKNEEDLSCHPCDYTQDQYSVNFNQQKCKIRDNIQMESVKSAQLKLRPNFWRPYFYADLVENCYNDEFNCLGGWNYGDSSCSQGHIGALCEQCDLYNTRGEGSYSISSKFKCGSCDDTNANTFIIIGISLWTLISISISVKSTIEIIKQLARASKLKSIGITIVVTKNNAVNLIKILTNYLQIIASISTFQLQLPQNMESAINSLGNPIETMAYSLDCFLKDIFENISIHYSRTIWQLIMPIIYILLFFQLYGVGVIIKFVDFNLCVISTTLIYMFIYLQPNIIAGQIGLLSYRNISGYQWILGNVANRYDTENHMKWLISFSFPVLFTFGVLIPGLLFNRLFKIKDNQNNMQNRLIFGYLYNEYKGSAYYWEIIKIIQKELIIIFLTFYQDQILVKAVLVYGIIFIYNYLTLQIFPYQAMQLNVLDHQSTRICGFSIVLAIGIYGSLKNGILEVQIPFYIIMAIINFLFLAKLMLNIIKAYFQQFAIIIDKVRDLIRTKIPQLQEYPFFQKILKNQQQTTLRAQKNFRKIKAAVMIISKQIIQNKKTMTSQERKGTFLLEANFMHSLDRMQMSQTSIRKNNQIQEKQKLIQ</sequence>
<evidence type="ECO:0000313" key="4">
    <source>
        <dbReference type="Proteomes" id="UP000692954"/>
    </source>
</evidence>
<dbReference type="EMBL" id="CAJJDN010000104">
    <property type="protein sequence ID" value="CAD8113937.1"/>
    <property type="molecule type" value="Genomic_DNA"/>
</dbReference>
<feature type="transmembrane region" description="Helical" evidence="1">
    <location>
        <begin position="2590"/>
        <end position="2613"/>
    </location>
</feature>
<evidence type="ECO:0000256" key="1">
    <source>
        <dbReference type="SAM" id="Phobius"/>
    </source>
</evidence>
<protein>
    <submittedName>
        <fullName evidence="3">Uncharacterized protein</fullName>
    </submittedName>
</protein>
<keyword evidence="1" id="KW-0812">Transmembrane</keyword>
<organism evidence="3 4">
    <name type="scientific">Paramecium sonneborni</name>
    <dbReference type="NCBI Taxonomy" id="65129"/>
    <lineage>
        <taxon>Eukaryota</taxon>
        <taxon>Sar</taxon>
        <taxon>Alveolata</taxon>
        <taxon>Ciliophora</taxon>
        <taxon>Intramacronucleata</taxon>
        <taxon>Oligohymenophorea</taxon>
        <taxon>Peniculida</taxon>
        <taxon>Parameciidae</taxon>
        <taxon>Paramecium</taxon>
    </lineage>
</organism>
<keyword evidence="2" id="KW-0732">Signal</keyword>
<proteinExistence type="predicted"/>
<dbReference type="PANTHER" id="PTHR11319:SF35">
    <property type="entry name" value="OUTER MEMBRANE PROTEIN PMPC-RELATED"/>
    <property type="match status" value="1"/>
</dbReference>
<dbReference type="CDD" id="cd00064">
    <property type="entry name" value="FU"/>
    <property type="match status" value="1"/>
</dbReference>
<feature type="transmembrane region" description="Helical" evidence="1">
    <location>
        <begin position="2625"/>
        <end position="2645"/>
    </location>
</feature>
<keyword evidence="1" id="KW-0472">Membrane</keyword>
<keyword evidence="4" id="KW-1185">Reference proteome</keyword>
<dbReference type="PANTHER" id="PTHR11319">
    <property type="entry name" value="G PROTEIN-COUPLED RECEPTOR-RELATED"/>
    <property type="match status" value="1"/>
</dbReference>
<evidence type="ECO:0000313" key="3">
    <source>
        <dbReference type="EMBL" id="CAD8113937.1"/>
    </source>
</evidence>
<dbReference type="OrthoDB" id="306425at2759"/>
<name>A0A8S1QGU1_9CILI</name>
<reference evidence="3" key="1">
    <citation type="submission" date="2021-01" db="EMBL/GenBank/DDBJ databases">
        <authorList>
            <consortium name="Genoscope - CEA"/>
            <person name="William W."/>
        </authorList>
    </citation>
    <scope>NUCLEOTIDE SEQUENCE</scope>
</reference>
<dbReference type="SMART" id="SM00261">
    <property type="entry name" value="FU"/>
    <property type="match status" value="3"/>
</dbReference>
<gene>
    <name evidence="3" type="ORF">PSON_ATCC_30995.1.T1040165</name>
</gene>
<feature type="transmembrane region" description="Helical" evidence="1">
    <location>
        <begin position="2746"/>
        <end position="2765"/>
    </location>
</feature>
<accession>A0A8S1QGU1</accession>
<feature type="transmembrane region" description="Helical" evidence="1">
    <location>
        <begin position="2785"/>
        <end position="2803"/>
    </location>
</feature>
<evidence type="ECO:0000256" key="2">
    <source>
        <dbReference type="SAM" id="SignalP"/>
    </source>
</evidence>
<comment type="caution">
    <text evidence="3">The sequence shown here is derived from an EMBL/GenBank/DDBJ whole genome shotgun (WGS) entry which is preliminary data.</text>
</comment>
<feature type="chain" id="PRO_5035719880" evidence="2">
    <location>
        <begin position="18"/>
        <end position="2944"/>
    </location>
</feature>
<keyword evidence="1" id="KW-1133">Transmembrane helix</keyword>